<accession>A0A6G2DFS1</accession>
<proteinExistence type="predicted"/>
<gene>
    <name evidence="2" type="ORF">GM540_14280</name>
</gene>
<evidence type="ECO:0000256" key="1">
    <source>
        <dbReference type="SAM" id="MobiDB-lite"/>
    </source>
</evidence>
<feature type="region of interest" description="Disordered" evidence="1">
    <location>
        <begin position="1"/>
        <end position="57"/>
    </location>
</feature>
<feature type="compositionally biased region" description="Basic and acidic residues" evidence="1">
    <location>
        <begin position="1"/>
        <end position="31"/>
    </location>
</feature>
<keyword evidence="2" id="KW-0378">Hydrolase</keyword>
<keyword evidence="2" id="KW-0547">Nucleotide-binding</keyword>
<dbReference type="EMBL" id="WNHQ01001782">
    <property type="protein sequence ID" value="MTV75108.1"/>
    <property type="molecule type" value="Genomic_DNA"/>
</dbReference>
<keyword evidence="2" id="KW-0067">ATP-binding</keyword>
<name>A0A6G2DFS1_STREE</name>
<dbReference type="Proteomes" id="UP000483094">
    <property type="component" value="Unassembled WGS sequence"/>
</dbReference>
<protein>
    <submittedName>
        <fullName evidence="2">ATP-dependent RNA helicase</fullName>
    </submittedName>
</protein>
<evidence type="ECO:0000313" key="3">
    <source>
        <dbReference type="Proteomes" id="UP000483094"/>
    </source>
</evidence>
<reference evidence="2 3" key="1">
    <citation type="submission" date="2019-11" db="EMBL/GenBank/DDBJ databases">
        <title>Growth characteristics of pneumococcus vary with the chemical composition of the capsule and with environmental conditions.</title>
        <authorList>
            <person name="Tothpal A."/>
            <person name="Desobry K."/>
            <person name="Joshi S."/>
            <person name="Wyllie A.L."/>
            <person name="Weinberger D.M."/>
        </authorList>
    </citation>
    <scope>NUCLEOTIDE SEQUENCE [LARGE SCALE GENOMIC DNA]</scope>
    <source>
        <strain evidence="3">pnumococcus19F</strain>
    </source>
</reference>
<organism evidence="2 3">
    <name type="scientific">Streptococcus pneumoniae</name>
    <dbReference type="NCBI Taxonomy" id="1313"/>
    <lineage>
        <taxon>Bacteria</taxon>
        <taxon>Bacillati</taxon>
        <taxon>Bacillota</taxon>
        <taxon>Bacilli</taxon>
        <taxon>Lactobacillales</taxon>
        <taxon>Streptococcaceae</taxon>
        <taxon>Streptococcus</taxon>
    </lineage>
</organism>
<feature type="non-terminal residue" evidence="2">
    <location>
        <position position="1"/>
    </location>
</feature>
<keyword evidence="2" id="KW-0347">Helicase</keyword>
<comment type="caution">
    <text evidence="2">The sequence shown here is derived from an EMBL/GenBank/DDBJ whole genome shotgun (WGS) entry which is preliminary data.</text>
</comment>
<dbReference type="GO" id="GO:0004386">
    <property type="term" value="F:helicase activity"/>
    <property type="evidence" value="ECO:0007669"/>
    <property type="project" value="UniProtKB-KW"/>
</dbReference>
<dbReference type="AlphaFoldDB" id="A0A6G2DFS1"/>
<evidence type="ECO:0000313" key="2">
    <source>
        <dbReference type="EMBL" id="MTV75108.1"/>
    </source>
</evidence>
<sequence>RRERDRRGNGRRDEFKKGSRGNDRFDKEKRYRKDNKKPRNTLSEKQTGFVIRNKGDK</sequence>